<evidence type="ECO:0000256" key="2">
    <source>
        <dbReference type="SAM" id="SignalP"/>
    </source>
</evidence>
<dbReference type="Proteomes" id="UP001140217">
    <property type="component" value="Unassembled WGS sequence"/>
</dbReference>
<dbReference type="Gene3D" id="2.40.10.10">
    <property type="entry name" value="Trypsin-like serine proteases"/>
    <property type="match status" value="1"/>
</dbReference>
<accession>A0A9W8H1V6</accession>
<name>A0A9W8H1V6_9FUNG</name>
<dbReference type="SUPFAM" id="SSF50494">
    <property type="entry name" value="Trypsin-like serine proteases"/>
    <property type="match status" value="1"/>
</dbReference>
<keyword evidence="2" id="KW-0732">Signal</keyword>
<dbReference type="EMBL" id="JANBUL010000329">
    <property type="protein sequence ID" value="KAJ2776865.1"/>
    <property type="molecule type" value="Genomic_DNA"/>
</dbReference>
<dbReference type="InterPro" id="IPR009003">
    <property type="entry name" value="Peptidase_S1_PA"/>
</dbReference>
<keyword evidence="4" id="KW-1185">Reference proteome</keyword>
<proteinExistence type="predicted"/>
<keyword evidence="1" id="KW-0812">Transmembrane</keyword>
<organism evidence="3 4">
    <name type="scientific">Coemansia javaensis</name>
    <dbReference type="NCBI Taxonomy" id="2761396"/>
    <lineage>
        <taxon>Eukaryota</taxon>
        <taxon>Fungi</taxon>
        <taxon>Fungi incertae sedis</taxon>
        <taxon>Zoopagomycota</taxon>
        <taxon>Kickxellomycotina</taxon>
        <taxon>Kickxellomycetes</taxon>
        <taxon>Kickxellales</taxon>
        <taxon>Kickxellaceae</taxon>
        <taxon>Coemansia</taxon>
    </lineage>
</organism>
<feature type="transmembrane region" description="Helical" evidence="1">
    <location>
        <begin position="343"/>
        <end position="367"/>
    </location>
</feature>
<reference evidence="3" key="1">
    <citation type="submission" date="2022-07" db="EMBL/GenBank/DDBJ databases">
        <title>Phylogenomic reconstructions and comparative analyses of Kickxellomycotina fungi.</title>
        <authorList>
            <person name="Reynolds N.K."/>
            <person name="Stajich J.E."/>
            <person name="Barry K."/>
            <person name="Grigoriev I.V."/>
            <person name="Crous P."/>
            <person name="Smith M.E."/>
        </authorList>
    </citation>
    <scope>NUCLEOTIDE SEQUENCE</scope>
    <source>
        <strain evidence="3">NBRC 105414</strain>
    </source>
</reference>
<feature type="signal peptide" evidence="2">
    <location>
        <begin position="1"/>
        <end position="19"/>
    </location>
</feature>
<keyword evidence="1" id="KW-0472">Membrane</keyword>
<protein>
    <recommendedName>
        <fullName evidence="5">Trypsin-like serine protease</fullName>
    </recommendedName>
</protein>
<sequence>MRLLCAALAHLLLAARAAGLDENNWALLRNVKGGVLLKNGLASSCQPALLDAQSAVISVDCLDLDNTGALSEGTTHHLYLDEGITGVSGVFEVQRVTLHPKYTPLTGVNNIAVVEFNMDGKLDWKNPISAAAGPKWPSATTFVRYSLTSANPPTWSWPPNPTRWSSAVSKCEDMSPLFKANEDTLLCTNASVPMSTMDSSMCTSPFGTVVTAPAANQVALAGVFSYIAVKDASGSLCGGSDMRGYYTALGAYLPFIKSVLKRDLNILGAPSSAPDSYSMQPADPASGTQLVTGDIYGKQGIYDPAFGDAQVIPVDAIGSGGTDVDITPPTEGVDAKKALSQGALIAVILCPTIGMVLATIGIGMFIYRRRRRARTVAGQLKSEDWHEVIADDLGPESVGASAAARRRSVEDARRVFGHEILPMYEDVISFAPERTSVTNFKMEDMLKGKLVKN</sequence>
<comment type="caution">
    <text evidence="3">The sequence shown here is derived from an EMBL/GenBank/DDBJ whole genome shotgun (WGS) entry which is preliminary data.</text>
</comment>
<dbReference type="AlphaFoldDB" id="A0A9W8H1V6"/>
<keyword evidence="1" id="KW-1133">Transmembrane helix</keyword>
<evidence type="ECO:0000256" key="1">
    <source>
        <dbReference type="SAM" id="Phobius"/>
    </source>
</evidence>
<dbReference type="OrthoDB" id="5582852at2759"/>
<evidence type="ECO:0000313" key="3">
    <source>
        <dbReference type="EMBL" id="KAJ2776865.1"/>
    </source>
</evidence>
<evidence type="ECO:0008006" key="5">
    <source>
        <dbReference type="Google" id="ProtNLM"/>
    </source>
</evidence>
<gene>
    <name evidence="3" type="ORF">H4R18_005453</name>
</gene>
<dbReference type="InterPro" id="IPR043504">
    <property type="entry name" value="Peptidase_S1_PA_chymotrypsin"/>
</dbReference>
<feature type="chain" id="PRO_5040864526" description="Trypsin-like serine protease" evidence="2">
    <location>
        <begin position="20"/>
        <end position="453"/>
    </location>
</feature>
<evidence type="ECO:0000313" key="4">
    <source>
        <dbReference type="Proteomes" id="UP001140217"/>
    </source>
</evidence>